<comment type="caution">
    <text evidence="1">The sequence shown here is derived from an EMBL/GenBank/DDBJ whole genome shotgun (WGS) entry which is preliminary data.</text>
</comment>
<name>A0ACB9R172_9MYRT</name>
<gene>
    <name evidence="1" type="ORF">MLD38_019645</name>
</gene>
<keyword evidence="2" id="KW-1185">Reference proteome</keyword>
<reference evidence="2" key="1">
    <citation type="journal article" date="2023" name="Front. Plant Sci.">
        <title>Chromosomal-level genome assembly of Melastoma candidum provides insights into trichome evolution.</title>
        <authorList>
            <person name="Zhong Y."/>
            <person name="Wu W."/>
            <person name="Sun C."/>
            <person name="Zou P."/>
            <person name="Liu Y."/>
            <person name="Dai S."/>
            <person name="Zhou R."/>
        </authorList>
    </citation>
    <scope>NUCLEOTIDE SEQUENCE [LARGE SCALE GENOMIC DNA]</scope>
</reference>
<sequence length="357" mass="40669">MVMSPVGRVDDVQELRRRRPTGVPARFVRDEDERPNPDALVPPMSTQLPLISLSRLMEGKGDDGRCELYRLAEACRDWGFFQVVEHGVDPELMERMEKVATEFFMLPVEEKRKYPMTPGKVQGYGQAFVFSEDQKLDWCNMFALGVEPRAIRIPELWPKTPPDFSETVDRYSRQVRKTCDELLSCISRSLGLRDARLRETFGEAVQAVRMNYYPPCSRPDLVLGLSPHSDGSALTVLQQSPRPASSAGLQILKDGKWFHVHPIPNAFVINIGDTIEVLSNGRYKSVEHRAVTDGERDRLSLVTFYAPSYDVEVGPLGELMDEGNPRMYRTYNHGEYSRNYVSQRLQGKKPLDFAKLP</sequence>
<proteinExistence type="predicted"/>
<protein>
    <submittedName>
        <fullName evidence="1">Uncharacterized protein</fullName>
    </submittedName>
</protein>
<dbReference type="Proteomes" id="UP001057402">
    <property type="component" value="Chromosome 5"/>
</dbReference>
<evidence type="ECO:0000313" key="2">
    <source>
        <dbReference type="Proteomes" id="UP001057402"/>
    </source>
</evidence>
<dbReference type="EMBL" id="CM042884">
    <property type="protein sequence ID" value="KAI4371404.1"/>
    <property type="molecule type" value="Genomic_DNA"/>
</dbReference>
<accession>A0ACB9R172</accession>
<organism evidence="1 2">
    <name type="scientific">Melastoma candidum</name>
    <dbReference type="NCBI Taxonomy" id="119954"/>
    <lineage>
        <taxon>Eukaryota</taxon>
        <taxon>Viridiplantae</taxon>
        <taxon>Streptophyta</taxon>
        <taxon>Embryophyta</taxon>
        <taxon>Tracheophyta</taxon>
        <taxon>Spermatophyta</taxon>
        <taxon>Magnoliopsida</taxon>
        <taxon>eudicotyledons</taxon>
        <taxon>Gunneridae</taxon>
        <taxon>Pentapetalae</taxon>
        <taxon>rosids</taxon>
        <taxon>malvids</taxon>
        <taxon>Myrtales</taxon>
        <taxon>Melastomataceae</taxon>
        <taxon>Melastomatoideae</taxon>
        <taxon>Melastomateae</taxon>
        <taxon>Melastoma</taxon>
    </lineage>
</organism>
<evidence type="ECO:0000313" key="1">
    <source>
        <dbReference type="EMBL" id="KAI4371404.1"/>
    </source>
</evidence>